<reference evidence="2 3" key="1">
    <citation type="submission" date="2015-06" db="EMBL/GenBank/DDBJ databases">
        <title>Cloning and characterization of the uncialamcin biosynthetic gene cluster.</title>
        <authorList>
            <person name="Yan X."/>
            <person name="Huang T."/>
            <person name="Ge H."/>
            <person name="Shen B."/>
        </authorList>
    </citation>
    <scope>NUCLEOTIDE SEQUENCE [LARGE SCALE GENOMIC DNA]</scope>
    <source>
        <strain evidence="2 3">DCA2648</strain>
    </source>
</reference>
<evidence type="ECO:0000256" key="1">
    <source>
        <dbReference type="SAM" id="MobiDB-lite"/>
    </source>
</evidence>
<evidence type="ECO:0000313" key="3">
    <source>
        <dbReference type="Proteomes" id="UP000186455"/>
    </source>
</evidence>
<accession>A0A1Q4V629</accession>
<dbReference type="Proteomes" id="UP000186455">
    <property type="component" value="Unassembled WGS sequence"/>
</dbReference>
<comment type="caution">
    <text evidence="2">The sequence shown here is derived from an EMBL/GenBank/DDBJ whole genome shotgun (WGS) entry which is preliminary data.</text>
</comment>
<dbReference type="STRING" id="1048205.AB852_17260"/>
<proteinExistence type="predicted"/>
<dbReference type="EMBL" id="LFBV01000004">
    <property type="protein sequence ID" value="OKH93296.1"/>
    <property type="molecule type" value="Genomic_DNA"/>
</dbReference>
<evidence type="ECO:0000313" key="2">
    <source>
        <dbReference type="EMBL" id="OKH93296.1"/>
    </source>
</evidence>
<gene>
    <name evidence="2" type="ORF">AB852_17260</name>
</gene>
<organism evidence="2 3">
    <name type="scientific">Streptomyces uncialis</name>
    <dbReference type="NCBI Taxonomy" id="1048205"/>
    <lineage>
        <taxon>Bacteria</taxon>
        <taxon>Bacillati</taxon>
        <taxon>Actinomycetota</taxon>
        <taxon>Actinomycetes</taxon>
        <taxon>Kitasatosporales</taxon>
        <taxon>Streptomycetaceae</taxon>
        <taxon>Streptomyces</taxon>
    </lineage>
</organism>
<name>A0A1Q4V629_9ACTN</name>
<keyword evidence="3" id="KW-1185">Reference proteome</keyword>
<sequence length="122" mass="12718">MAAERVVGNRADRGPGRGDSSAGSLLRTLADSAWRSMAKAATAIAGPSTLMTWARSGVRNLHASWARGRAIAELTTVAASMVMSWQAAIAIGAGPRRPKGRPAPGFAEWFKGKIGMNESPGK</sequence>
<protein>
    <submittedName>
        <fullName evidence="2">Uncharacterized protein</fullName>
    </submittedName>
</protein>
<dbReference type="AlphaFoldDB" id="A0A1Q4V629"/>
<feature type="region of interest" description="Disordered" evidence="1">
    <location>
        <begin position="1"/>
        <end position="23"/>
    </location>
</feature>